<dbReference type="PROSITE" id="PS01033">
    <property type="entry name" value="GLOBIN"/>
    <property type="match status" value="1"/>
</dbReference>
<evidence type="ECO:0000256" key="2">
    <source>
        <dbReference type="ARBA" id="ARBA00012229"/>
    </source>
</evidence>
<dbReference type="EC" id="1.14.12.17" evidence="2"/>
<evidence type="ECO:0000256" key="5">
    <source>
        <dbReference type="ARBA" id="ARBA00022723"/>
    </source>
</evidence>
<dbReference type="EMBL" id="AMEM01000041">
    <property type="protein sequence ID" value="EKX87802.1"/>
    <property type="molecule type" value="Genomic_DNA"/>
</dbReference>
<dbReference type="AlphaFoldDB" id="L1M9D6"/>
<dbReference type="InterPro" id="IPR017927">
    <property type="entry name" value="FAD-bd_FR_type"/>
</dbReference>
<dbReference type="PANTHER" id="PTHR43396">
    <property type="entry name" value="FLAVOHEMOPROTEIN"/>
    <property type="match status" value="1"/>
</dbReference>
<dbReference type="CDD" id="cd14782">
    <property type="entry name" value="FHb-globin_2"/>
    <property type="match status" value="1"/>
</dbReference>
<dbReference type="PROSITE" id="PS51384">
    <property type="entry name" value="FAD_FR"/>
    <property type="match status" value="1"/>
</dbReference>
<dbReference type="PATRIC" id="fig|1035195.3.peg.2305"/>
<feature type="domain" description="FAD-binding FR-type" evidence="13">
    <location>
        <begin position="171"/>
        <end position="273"/>
    </location>
</feature>
<evidence type="ECO:0000313" key="15">
    <source>
        <dbReference type="Proteomes" id="UP000010445"/>
    </source>
</evidence>
<keyword evidence="3 10" id="KW-0349">Heme</keyword>
<feature type="compositionally biased region" description="Basic and acidic residues" evidence="11">
    <location>
        <begin position="1"/>
        <end position="10"/>
    </location>
</feature>
<evidence type="ECO:0000259" key="12">
    <source>
        <dbReference type="PROSITE" id="PS01033"/>
    </source>
</evidence>
<comment type="similarity">
    <text evidence="10">Belongs to the globin family.</text>
</comment>
<dbReference type="Pfam" id="PF00175">
    <property type="entry name" value="NAD_binding_1"/>
    <property type="match status" value="1"/>
</dbReference>
<comment type="catalytic activity">
    <reaction evidence="8">
        <text>2 nitric oxide + NADH + 2 O2 = 2 nitrate + NAD(+) + H(+)</text>
        <dbReference type="Rhea" id="RHEA:19469"/>
        <dbReference type="ChEBI" id="CHEBI:15378"/>
        <dbReference type="ChEBI" id="CHEBI:15379"/>
        <dbReference type="ChEBI" id="CHEBI:16480"/>
        <dbReference type="ChEBI" id="CHEBI:17632"/>
        <dbReference type="ChEBI" id="CHEBI:57540"/>
        <dbReference type="ChEBI" id="CHEBI:57945"/>
        <dbReference type="EC" id="1.14.12.17"/>
    </reaction>
</comment>
<accession>L1M9D6</accession>
<evidence type="ECO:0000256" key="10">
    <source>
        <dbReference type="RuleBase" id="RU000356"/>
    </source>
</evidence>
<feature type="region of interest" description="Disordered" evidence="11">
    <location>
        <begin position="1"/>
        <end position="21"/>
    </location>
</feature>
<dbReference type="Proteomes" id="UP000010445">
    <property type="component" value="Unassembled WGS sequence"/>
</dbReference>
<dbReference type="InterPro" id="IPR012292">
    <property type="entry name" value="Globin/Proto"/>
</dbReference>
<dbReference type="GO" id="GO:0005344">
    <property type="term" value="F:oxygen carrier activity"/>
    <property type="evidence" value="ECO:0007669"/>
    <property type="project" value="UniProtKB-KW"/>
</dbReference>
<dbReference type="GO" id="GO:0020037">
    <property type="term" value="F:heme binding"/>
    <property type="evidence" value="ECO:0007669"/>
    <property type="project" value="InterPro"/>
</dbReference>
<protein>
    <recommendedName>
        <fullName evidence="2">nitric oxide dioxygenase</fullName>
        <ecNumber evidence="2">1.14.12.17</ecNumber>
    </recommendedName>
</protein>
<keyword evidence="4 10" id="KW-0561">Oxygen transport</keyword>
<sequence length="401" mass="43677">MSHDIHDHHTPTPTTDRSGLSDAHAEVIRATLPLVGSRINDITPVFYKKMFTAHPELIADLFNRGNQQHGDQAKALAASIAVFASVLVDPDKPHPDEMLARIGHKHVSLGITKDQYQIVHDHLFAAIAEVLGSVVTPEVAEAWDAVYWMMADTLVRFEKELYTASGVAAGDVFRDVTVADKKPLSDTVTEFTLVGEGLVPPRPGQYTSLGVVLPDGARQLRQYSLLDGAYEQTTSCYRVAVERSGEVSEFLHNHVAVGDTIQATLAAGDLILTDGDNPVVLLSQGIGSTPMVGMLSYLAAQRSQRQVIVVHADASEAECAQKSEMERLVEQLPNARLELYFRDQGERVDAPAIIPAGASVYLCGGVRFLQSVRDQIDAIPADQAPADVHFELFSPNDWLIN</sequence>
<reference evidence="14 15" key="1">
    <citation type="submission" date="2012-05" db="EMBL/GenBank/DDBJ databases">
        <authorList>
            <person name="Weinstock G."/>
            <person name="Sodergren E."/>
            <person name="Lobos E.A."/>
            <person name="Fulton L."/>
            <person name="Fulton R."/>
            <person name="Courtney L."/>
            <person name="Fronick C."/>
            <person name="O'Laughlin M."/>
            <person name="Godfrey J."/>
            <person name="Wilson R.M."/>
            <person name="Miner T."/>
            <person name="Farmer C."/>
            <person name="Delehaunty K."/>
            <person name="Cordes M."/>
            <person name="Minx P."/>
            <person name="Tomlinson C."/>
            <person name="Chen J."/>
            <person name="Wollam A."/>
            <person name="Pepin K.H."/>
            <person name="Bhonagiri V."/>
            <person name="Zhang X."/>
            <person name="Suruliraj S."/>
            <person name="Warren W."/>
            <person name="Mitreva M."/>
            <person name="Mardis E.R."/>
            <person name="Wilson R.K."/>
        </authorList>
    </citation>
    <scope>NUCLEOTIDE SEQUENCE [LARGE SCALE GENOMIC DNA]</scope>
    <source>
        <strain evidence="14 15">F0235</strain>
    </source>
</reference>
<keyword evidence="5" id="KW-0479">Metal-binding</keyword>
<keyword evidence="7" id="KW-0520">NAD</keyword>
<organism evidence="14 15">
    <name type="scientific">Corynebacterium durum F0235</name>
    <dbReference type="NCBI Taxonomy" id="1035195"/>
    <lineage>
        <taxon>Bacteria</taxon>
        <taxon>Bacillati</taxon>
        <taxon>Actinomycetota</taxon>
        <taxon>Actinomycetes</taxon>
        <taxon>Mycobacteriales</taxon>
        <taxon>Corynebacteriaceae</taxon>
        <taxon>Corynebacterium</taxon>
    </lineage>
</organism>
<dbReference type="Pfam" id="PF00042">
    <property type="entry name" value="Globin"/>
    <property type="match status" value="1"/>
</dbReference>
<dbReference type="OrthoDB" id="9801223at2"/>
<dbReference type="GO" id="GO:0008941">
    <property type="term" value="F:nitric oxide dioxygenase NAD(P)H activity"/>
    <property type="evidence" value="ECO:0007669"/>
    <property type="project" value="UniProtKB-EC"/>
</dbReference>
<dbReference type="eggNOG" id="COG1017">
    <property type="taxonomic scope" value="Bacteria"/>
</dbReference>
<dbReference type="GO" id="GO:0046872">
    <property type="term" value="F:metal ion binding"/>
    <property type="evidence" value="ECO:0007669"/>
    <property type="project" value="UniProtKB-KW"/>
</dbReference>
<comment type="catalytic activity">
    <reaction evidence="9">
        <text>2 nitric oxide + NADPH + 2 O2 = 2 nitrate + NADP(+) + H(+)</text>
        <dbReference type="Rhea" id="RHEA:19465"/>
        <dbReference type="ChEBI" id="CHEBI:15378"/>
        <dbReference type="ChEBI" id="CHEBI:15379"/>
        <dbReference type="ChEBI" id="CHEBI:16480"/>
        <dbReference type="ChEBI" id="CHEBI:17632"/>
        <dbReference type="ChEBI" id="CHEBI:57783"/>
        <dbReference type="ChEBI" id="CHEBI:58349"/>
        <dbReference type="EC" id="1.14.12.17"/>
    </reaction>
</comment>
<keyword evidence="15" id="KW-1185">Reference proteome</keyword>
<evidence type="ECO:0000313" key="14">
    <source>
        <dbReference type="EMBL" id="EKX87802.1"/>
    </source>
</evidence>
<feature type="domain" description="Globin" evidence="12">
    <location>
        <begin position="19"/>
        <end position="159"/>
    </location>
</feature>
<evidence type="ECO:0000256" key="3">
    <source>
        <dbReference type="ARBA" id="ARBA00022617"/>
    </source>
</evidence>
<dbReference type="GO" id="GO:0046210">
    <property type="term" value="P:nitric oxide catabolic process"/>
    <property type="evidence" value="ECO:0007669"/>
    <property type="project" value="TreeGrafter"/>
</dbReference>
<dbReference type="GO" id="GO:0071949">
    <property type="term" value="F:FAD binding"/>
    <property type="evidence" value="ECO:0007669"/>
    <property type="project" value="TreeGrafter"/>
</dbReference>
<evidence type="ECO:0000259" key="13">
    <source>
        <dbReference type="PROSITE" id="PS51384"/>
    </source>
</evidence>
<evidence type="ECO:0000256" key="1">
    <source>
        <dbReference type="ARBA" id="ARBA00006401"/>
    </source>
</evidence>
<dbReference type="SUPFAM" id="SSF52343">
    <property type="entry name" value="Ferredoxin reductase-like, C-terminal NADP-linked domain"/>
    <property type="match status" value="1"/>
</dbReference>
<dbReference type="Gene3D" id="1.10.490.10">
    <property type="entry name" value="Globins"/>
    <property type="match status" value="1"/>
</dbReference>
<dbReference type="InterPro" id="IPR009050">
    <property type="entry name" value="Globin-like_sf"/>
</dbReference>
<evidence type="ECO:0000256" key="8">
    <source>
        <dbReference type="ARBA" id="ARBA00048649"/>
    </source>
</evidence>
<dbReference type="HOGENOM" id="CLU_003827_12_0_11"/>
<dbReference type="STRING" id="1035195.HMPREF9997_02579"/>
<dbReference type="InterPro" id="IPR000971">
    <property type="entry name" value="Globin"/>
</dbReference>
<dbReference type="GeneID" id="84897962"/>
<dbReference type="RefSeq" id="WP_006062383.1">
    <property type="nucleotide sequence ID" value="NZ_KB290824.1"/>
</dbReference>
<keyword evidence="14" id="KW-0560">Oxidoreductase</keyword>
<keyword evidence="14" id="KW-0223">Dioxygenase</keyword>
<comment type="caution">
    <text evidence="14">The sequence shown here is derived from an EMBL/GenBank/DDBJ whole genome shotgun (WGS) entry which is preliminary data.</text>
</comment>
<dbReference type="CDD" id="cd06184">
    <property type="entry name" value="flavohem_like_fad_nad_binding"/>
    <property type="match status" value="1"/>
</dbReference>
<keyword evidence="10" id="KW-0813">Transport</keyword>
<dbReference type="InterPro" id="IPR039261">
    <property type="entry name" value="FNR_nucleotide-bd"/>
</dbReference>
<dbReference type="SUPFAM" id="SSF46458">
    <property type="entry name" value="Globin-like"/>
    <property type="match status" value="1"/>
</dbReference>
<keyword evidence="6" id="KW-0408">Iron</keyword>
<dbReference type="FunFam" id="1.10.490.10:FF:000003">
    <property type="entry name" value="Flavohemoprotein"/>
    <property type="match status" value="1"/>
</dbReference>
<evidence type="ECO:0000256" key="7">
    <source>
        <dbReference type="ARBA" id="ARBA00023027"/>
    </source>
</evidence>
<evidence type="ECO:0000256" key="4">
    <source>
        <dbReference type="ARBA" id="ARBA00022621"/>
    </source>
</evidence>
<dbReference type="InterPro" id="IPR001433">
    <property type="entry name" value="OxRdtase_FAD/NAD-bd"/>
</dbReference>
<proteinExistence type="inferred from homology"/>
<dbReference type="Gene3D" id="3.40.50.80">
    <property type="entry name" value="Nucleotide-binding domain of ferredoxin-NADP reductase (FNR) module"/>
    <property type="match status" value="1"/>
</dbReference>
<dbReference type="GO" id="GO:0019825">
    <property type="term" value="F:oxygen binding"/>
    <property type="evidence" value="ECO:0007669"/>
    <property type="project" value="InterPro"/>
</dbReference>
<comment type="similarity">
    <text evidence="1">In the C-terminal section; belongs to the flavoprotein pyridine nucleotide cytochrome reductase family.</text>
</comment>
<dbReference type="SUPFAM" id="SSF63380">
    <property type="entry name" value="Riboflavin synthase domain-like"/>
    <property type="match status" value="1"/>
</dbReference>
<evidence type="ECO:0000256" key="6">
    <source>
        <dbReference type="ARBA" id="ARBA00023004"/>
    </source>
</evidence>
<gene>
    <name evidence="14" type="ORF">HMPREF9997_02579</name>
</gene>
<dbReference type="eggNOG" id="COG1018">
    <property type="taxonomic scope" value="Bacteria"/>
</dbReference>
<evidence type="ECO:0000256" key="9">
    <source>
        <dbReference type="ARBA" id="ARBA00049433"/>
    </source>
</evidence>
<dbReference type="GO" id="GO:0071500">
    <property type="term" value="P:cellular response to nitrosative stress"/>
    <property type="evidence" value="ECO:0007669"/>
    <property type="project" value="TreeGrafter"/>
</dbReference>
<dbReference type="Gene3D" id="2.40.30.10">
    <property type="entry name" value="Translation factors"/>
    <property type="match status" value="1"/>
</dbReference>
<evidence type="ECO:0000256" key="11">
    <source>
        <dbReference type="SAM" id="MobiDB-lite"/>
    </source>
</evidence>
<name>L1M9D6_9CORY</name>
<dbReference type="InterPro" id="IPR017938">
    <property type="entry name" value="Riboflavin_synthase-like_b-brl"/>
</dbReference>
<dbReference type="PANTHER" id="PTHR43396:SF3">
    <property type="entry name" value="FLAVOHEMOPROTEIN"/>
    <property type="match status" value="1"/>
</dbReference>